<dbReference type="AlphaFoldDB" id="A0A9N9R3M4"/>
<organism evidence="1 2">
    <name type="scientific">Diatraea saccharalis</name>
    <name type="common">sugarcane borer</name>
    <dbReference type="NCBI Taxonomy" id="40085"/>
    <lineage>
        <taxon>Eukaryota</taxon>
        <taxon>Metazoa</taxon>
        <taxon>Ecdysozoa</taxon>
        <taxon>Arthropoda</taxon>
        <taxon>Hexapoda</taxon>
        <taxon>Insecta</taxon>
        <taxon>Pterygota</taxon>
        <taxon>Neoptera</taxon>
        <taxon>Endopterygota</taxon>
        <taxon>Lepidoptera</taxon>
        <taxon>Glossata</taxon>
        <taxon>Ditrysia</taxon>
        <taxon>Pyraloidea</taxon>
        <taxon>Crambidae</taxon>
        <taxon>Crambinae</taxon>
        <taxon>Diatraea</taxon>
    </lineage>
</organism>
<reference evidence="1" key="2">
    <citation type="submission" date="2022-10" db="EMBL/GenBank/DDBJ databases">
        <authorList>
            <consortium name="ENA_rothamsted_submissions"/>
            <consortium name="culmorum"/>
            <person name="King R."/>
        </authorList>
    </citation>
    <scope>NUCLEOTIDE SEQUENCE</scope>
</reference>
<keyword evidence="2" id="KW-1185">Reference proteome</keyword>
<dbReference type="Proteomes" id="UP001153714">
    <property type="component" value="Chromosome 2"/>
</dbReference>
<reference evidence="1" key="1">
    <citation type="submission" date="2021-12" db="EMBL/GenBank/DDBJ databases">
        <authorList>
            <person name="King R."/>
        </authorList>
    </citation>
    <scope>NUCLEOTIDE SEQUENCE</scope>
</reference>
<sequence>MTVHETKIQLVNQSRNKSLHEHIELMSTSNKSISTIDSNKFCIDQFKENILKDIANINNSLVVLTKRIKTLENTFVIKDFAGKLNKHYEQSRCYKRNL</sequence>
<proteinExistence type="predicted"/>
<dbReference type="EMBL" id="OU893333">
    <property type="protein sequence ID" value="CAG9788634.1"/>
    <property type="molecule type" value="Genomic_DNA"/>
</dbReference>
<protein>
    <submittedName>
        <fullName evidence="1">Uncharacterized protein</fullName>
    </submittedName>
</protein>
<accession>A0A9N9R3M4</accession>
<name>A0A9N9R3M4_9NEOP</name>
<evidence type="ECO:0000313" key="1">
    <source>
        <dbReference type="EMBL" id="CAG9788634.1"/>
    </source>
</evidence>
<gene>
    <name evidence="1" type="ORF">DIATSA_LOCUS6429</name>
</gene>
<evidence type="ECO:0000313" key="2">
    <source>
        <dbReference type="Proteomes" id="UP001153714"/>
    </source>
</evidence>